<sequence>MAKKLVVLDPGHGGRDPGAVGNGLLEKEITLMVARKVAKRLGFYDVTVRLTRDDDTYLSADARVNFANNLGADYFLSIHVNAGSGTGFESFVYNGPLAPSTSSIRTIIHNNIAAFLKNYGVVDRGKKAANFAVLRETNMPAALLEILFIDTAKDAALLKDDEFIKGLCDGITRGLVEGLRLPPASPAPKPTPAPEPTPTPPPVWDPQQEIQKLKEAGLLANDHPADAPVTWGEFATVLNRILDRIKNDGSVSR</sequence>
<organism evidence="4 5">
    <name type="scientific">Desulforamulus profundi</name>
    <dbReference type="NCBI Taxonomy" id="1383067"/>
    <lineage>
        <taxon>Bacteria</taxon>
        <taxon>Bacillati</taxon>
        <taxon>Bacillota</taxon>
        <taxon>Clostridia</taxon>
        <taxon>Eubacteriales</taxon>
        <taxon>Peptococcaceae</taxon>
        <taxon>Desulforamulus</taxon>
    </lineage>
</organism>
<evidence type="ECO:0000313" key="4">
    <source>
        <dbReference type="EMBL" id="PHJ38577.1"/>
    </source>
</evidence>
<dbReference type="CDD" id="cd02696">
    <property type="entry name" value="MurNAc-LAA"/>
    <property type="match status" value="1"/>
</dbReference>
<dbReference type="PANTHER" id="PTHR30404:SF0">
    <property type="entry name" value="N-ACETYLMURAMOYL-L-ALANINE AMIDASE AMIC"/>
    <property type="match status" value="1"/>
</dbReference>
<name>A0A2C6M8H9_9FIRM</name>
<feature type="domain" description="MurNAc-LAA" evidence="3">
    <location>
        <begin position="64"/>
        <end position="176"/>
    </location>
</feature>
<dbReference type="OrthoDB" id="9772024at2"/>
<dbReference type="SUPFAM" id="SSF53187">
    <property type="entry name" value="Zn-dependent exopeptidases"/>
    <property type="match status" value="1"/>
</dbReference>
<dbReference type="InterPro" id="IPR050695">
    <property type="entry name" value="N-acetylmuramoyl_amidase_3"/>
</dbReference>
<dbReference type="PANTHER" id="PTHR30404">
    <property type="entry name" value="N-ACETYLMURAMOYL-L-ALANINE AMIDASE"/>
    <property type="match status" value="1"/>
</dbReference>
<dbReference type="Pfam" id="PF01520">
    <property type="entry name" value="Amidase_3"/>
    <property type="match status" value="1"/>
</dbReference>
<dbReference type="AlphaFoldDB" id="A0A2C6M8H9"/>
<reference evidence="4 5" key="1">
    <citation type="submission" date="2013-09" db="EMBL/GenBank/DDBJ databases">
        <title>Biodegradation of hydrocarbons in the deep terrestrial subsurface : characterization of a microbial consortium composed of two Desulfotomaculum species originating from a deep geological formation.</title>
        <authorList>
            <person name="Aullo T."/>
            <person name="Berlendis S."/>
            <person name="Lascourreges J.-F."/>
            <person name="Dessort D."/>
            <person name="Saint-Laurent S."/>
            <person name="Schraauwers B."/>
            <person name="Mas J."/>
            <person name="Magot M."/>
            <person name="Ranchou-Peyruse A."/>
        </authorList>
    </citation>
    <scope>NUCLEOTIDE SEQUENCE [LARGE SCALE GENOMIC DNA]</scope>
    <source>
        <strain evidence="4 5">Bs107</strain>
    </source>
</reference>
<protein>
    <submittedName>
        <fullName evidence="4">N-acetylmuramoyl-L-alanine amidase</fullName>
    </submittedName>
</protein>
<dbReference type="InterPro" id="IPR002508">
    <property type="entry name" value="MurNAc-LAA_cat"/>
</dbReference>
<dbReference type="Gene3D" id="3.40.630.40">
    <property type="entry name" value="Zn-dependent exopeptidases"/>
    <property type="match status" value="1"/>
</dbReference>
<dbReference type="Proteomes" id="UP000222564">
    <property type="component" value="Unassembled WGS sequence"/>
</dbReference>
<keyword evidence="5" id="KW-1185">Reference proteome</keyword>
<evidence type="ECO:0000259" key="3">
    <source>
        <dbReference type="SMART" id="SM00646"/>
    </source>
</evidence>
<dbReference type="EMBL" id="AWQQ01000047">
    <property type="protein sequence ID" value="PHJ38577.1"/>
    <property type="molecule type" value="Genomic_DNA"/>
</dbReference>
<dbReference type="RefSeq" id="WP_099082856.1">
    <property type="nucleotide sequence ID" value="NZ_AWQQ01000047.1"/>
</dbReference>
<dbReference type="GO" id="GO:0008745">
    <property type="term" value="F:N-acetylmuramoyl-L-alanine amidase activity"/>
    <property type="evidence" value="ECO:0007669"/>
    <property type="project" value="InterPro"/>
</dbReference>
<comment type="caution">
    <text evidence="4">The sequence shown here is derived from an EMBL/GenBank/DDBJ whole genome shotgun (WGS) entry which is preliminary data.</text>
</comment>
<feature type="compositionally biased region" description="Pro residues" evidence="2">
    <location>
        <begin position="183"/>
        <end position="204"/>
    </location>
</feature>
<proteinExistence type="predicted"/>
<feature type="region of interest" description="Disordered" evidence="2">
    <location>
        <begin position="179"/>
        <end position="205"/>
    </location>
</feature>
<evidence type="ECO:0000256" key="1">
    <source>
        <dbReference type="ARBA" id="ARBA00022801"/>
    </source>
</evidence>
<dbReference type="GO" id="GO:0030288">
    <property type="term" value="C:outer membrane-bounded periplasmic space"/>
    <property type="evidence" value="ECO:0007669"/>
    <property type="project" value="TreeGrafter"/>
</dbReference>
<accession>A0A2C6M8H9</accession>
<keyword evidence="1" id="KW-0378">Hydrolase</keyword>
<dbReference type="GO" id="GO:0009253">
    <property type="term" value="P:peptidoglycan catabolic process"/>
    <property type="evidence" value="ECO:0007669"/>
    <property type="project" value="InterPro"/>
</dbReference>
<evidence type="ECO:0000256" key="2">
    <source>
        <dbReference type="SAM" id="MobiDB-lite"/>
    </source>
</evidence>
<gene>
    <name evidence="4" type="ORF">P378_08860</name>
</gene>
<dbReference type="SMART" id="SM00646">
    <property type="entry name" value="Ami_3"/>
    <property type="match status" value="1"/>
</dbReference>
<evidence type="ECO:0000313" key="5">
    <source>
        <dbReference type="Proteomes" id="UP000222564"/>
    </source>
</evidence>